<keyword evidence="2 10" id="KW-0240">DNA-directed RNA polymerase</keyword>
<evidence type="ECO:0000256" key="6">
    <source>
        <dbReference type="ARBA" id="ARBA00022705"/>
    </source>
</evidence>
<dbReference type="OrthoDB" id="19606at2759"/>
<keyword evidence="6 10" id="KW-0235">DNA replication</keyword>
<evidence type="ECO:0000256" key="9">
    <source>
        <dbReference type="ARBA" id="ARBA00023163"/>
    </source>
</evidence>
<dbReference type="Pfam" id="PF01896">
    <property type="entry name" value="DNA_primase_S"/>
    <property type="match status" value="1"/>
</dbReference>
<dbReference type="GO" id="GO:0003899">
    <property type="term" value="F:DNA-directed RNA polymerase activity"/>
    <property type="evidence" value="ECO:0007669"/>
    <property type="project" value="InterPro"/>
</dbReference>
<dbReference type="Gene3D" id="3.90.920.10">
    <property type="entry name" value="DNA primase, PRIM domain"/>
    <property type="match status" value="1"/>
</dbReference>
<keyword evidence="9" id="KW-0804">Transcription</keyword>
<dbReference type="GO" id="GO:0005658">
    <property type="term" value="C:alpha DNA polymerase:primase complex"/>
    <property type="evidence" value="ECO:0007669"/>
    <property type="project" value="UniProtKB-ARBA"/>
</dbReference>
<dbReference type="CDD" id="cd04860">
    <property type="entry name" value="AE_Prim_S"/>
    <property type="match status" value="1"/>
</dbReference>
<keyword evidence="13" id="KW-1185">Reference proteome</keyword>
<keyword evidence="7" id="KW-0479">Metal-binding</keyword>
<evidence type="ECO:0000256" key="4">
    <source>
        <dbReference type="ARBA" id="ARBA00022679"/>
    </source>
</evidence>
<dbReference type="NCBIfam" id="TIGR00335">
    <property type="entry name" value="primase_sml"/>
    <property type="match status" value="1"/>
</dbReference>
<evidence type="ECO:0000256" key="8">
    <source>
        <dbReference type="ARBA" id="ARBA00022833"/>
    </source>
</evidence>
<dbReference type="EMBL" id="CP031041">
    <property type="protein sequence ID" value="QDZ22602.1"/>
    <property type="molecule type" value="Genomic_DNA"/>
</dbReference>
<keyword evidence="8" id="KW-0862">Zinc</keyword>
<evidence type="ECO:0000256" key="5">
    <source>
        <dbReference type="ARBA" id="ARBA00022695"/>
    </source>
</evidence>
<accession>A0A5B8MT84</accession>
<proteinExistence type="inferred from homology"/>
<keyword evidence="3 10" id="KW-0639">Primosome</keyword>
<reference evidence="12 13" key="1">
    <citation type="submission" date="2018-07" db="EMBL/GenBank/DDBJ databases">
        <title>The complete nuclear genome of the prasinophyte Chloropicon primus (CCMP1205).</title>
        <authorList>
            <person name="Pombert J.-F."/>
            <person name="Otis C."/>
            <person name="Turmel M."/>
            <person name="Lemieux C."/>
        </authorList>
    </citation>
    <scope>NUCLEOTIDE SEQUENCE [LARGE SCALE GENOMIC DNA]</scope>
    <source>
        <strain evidence="12 13">CCMP1205</strain>
    </source>
</reference>
<organism evidence="12 13">
    <name type="scientific">Chloropicon primus</name>
    <dbReference type="NCBI Taxonomy" id="1764295"/>
    <lineage>
        <taxon>Eukaryota</taxon>
        <taxon>Viridiplantae</taxon>
        <taxon>Chlorophyta</taxon>
        <taxon>Chloropicophyceae</taxon>
        <taxon>Chloropicales</taxon>
        <taxon>Chloropicaceae</taxon>
        <taxon>Chloropicon</taxon>
    </lineage>
</organism>
<keyword evidence="4 10" id="KW-0808">Transferase</keyword>
<protein>
    <recommendedName>
        <fullName evidence="10">DNA primase</fullName>
        <ecNumber evidence="10">2.7.7.-</ecNumber>
    </recommendedName>
</protein>
<evidence type="ECO:0000256" key="2">
    <source>
        <dbReference type="ARBA" id="ARBA00022478"/>
    </source>
</evidence>
<dbReference type="CDD" id="cd00525">
    <property type="entry name" value="AE_Prim_S_like"/>
    <property type="match status" value="1"/>
</dbReference>
<dbReference type="GO" id="GO:0046872">
    <property type="term" value="F:metal ion binding"/>
    <property type="evidence" value="ECO:0007669"/>
    <property type="project" value="UniProtKB-KW"/>
</dbReference>
<comment type="similarity">
    <text evidence="1 10">Belongs to the eukaryotic-type primase small subunit family.</text>
</comment>
<evidence type="ECO:0000256" key="3">
    <source>
        <dbReference type="ARBA" id="ARBA00022515"/>
    </source>
</evidence>
<dbReference type="SUPFAM" id="SSF56747">
    <property type="entry name" value="Prim-pol domain"/>
    <property type="match status" value="1"/>
</dbReference>
<dbReference type="InterPro" id="IPR014052">
    <property type="entry name" value="DNA_primase_ssu_euk/arc"/>
</dbReference>
<gene>
    <name evidence="12" type="ORF">A3770_08p51200</name>
    <name evidence="11" type="ORF">CPRI1469_LOCUS9064</name>
</gene>
<dbReference type="GO" id="GO:0006269">
    <property type="term" value="P:DNA replication, synthesis of primer"/>
    <property type="evidence" value="ECO:0007669"/>
    <property type="project" value="UniProtKB-KW"/>
</dbReference>
<dbReference type="InterPro" id="IPR002755">
    <property type="entry name" value="DNA_primase_S"/>
</dbReference>
<evidence type="ECO:0000256" key="1">
    <source>
        <dbReference type="ARBA" id="ARBA00009762"/>
    </source>
</evidence>
<evidence type="ECO:0000313" key="12">
    <source>
        <dbReference type="EMBL" id="QDZ22602.1"/>
    </source>
</evidence>
<sequence>MPGMGEMNYAEGGNVQDLMKLYYGRLYPHQTMYKWLAYGNDTAKAKHPKADKSFFSRREFCFTLEGDIFVRYQSFKDGSELESAIKARCPSKIDIGPVYNVDPKKRAAYTGGASDAAGGPGLRAFQAVERELVFDIDMDDYDDYLNFTHKEHGWSKCWALMAVAIRILDRGLREDFGFEHIFFVFSGRRGIHCWVCDKRARELTDEQRASVANYFSIYKGIQEGKAKLMLSVPRHPSVQRALDILEPIFVDEMLPQQELLDSQESWEKILQYVPDADVCDKLRERWQNGRRSSTSANGEHEDVNKSRWAELCREVDRCLSRTKDPSKRRQLVKCKDEIIFAYTYPKLDVEVSKKRNHLLKAPFCVHPKTGKVCVPIDPERAEEFDPDKDAPSVAQLLNQLDSGVTNTSMTENVRLFEDLFLKALSRTTQEEMSRKTREAVKMDVDF</sequence>
<dbReference type="FunFam" id="3.90.920.10:FF:000003">
    <property type="entry name" value="DNA primase"/>
    <property type="match status" value="1"/>
</dbReference>
<evidence type="ECO:0000313" key="11">
    <source>
        <dbReference type="EMBL" id="CAD9720198.1"/>
    </source>
</evidence>
<dbReference type="Proteomes" id="UP000316726">
    <property type="component" value="Chromosome 8"/>
</dbReference>
<reference evidence="11" key="2">
    <citation type="submission" date="2021-01" db="EMBL/GenBank/DDBJ databases">
        <authorList>
            <person name="Corre E."/>
            <person name="Pelletier E."/>
            <person name="Niang G."/>
            <person name="Scheremetjew M."/>
            <person name="Finn R."/>
            <person name="Kale V."/>
            <person name="Holt S."/>
            <person name="Cochrane G."/>
            <person name="Meng A."/>
            <person name="Brown T."/>
            <person name="Cohen L."/>
        </authorList>
    </citation>
    <scope>NUCLEOTIDE SEQUENCE</scope>
    <source>
        <strain evidence="11">CCMP1205</strain>
    </source>
</reference>
<dbReference type="EMBL" id="HBHL01013785">
    <property type="protein sequence ID" value="CAD9720198.1"/>
    <property type="molecule type" value="Transcribed_RNA"/>
</dbReference>
<evidence type="ECO:0000313" key="13">
    <source>
        <dbReference type="Proteomes" id="UP000316726"/>
    </source>
</evidence>
<dbReference type="STRING" id="1764295.A0A5B8MT84"/>
<dbReference type="AlphaFoldDB" id="A0A5B8MT84"/>
<dbReference type="PANTHER" id="PTHR10536">
    <property type="entry name" value="DNA PRIMASE SMALL SUBUNIT"/>
    <property type="match status" value="1"/>
</dbReference>
<keyword evidence="5" id="KW-0548">Nucleotidyltransferase</keyword>
<dbReference type="EC" id="2.7.7.-" evidence="10"/>
<evidence type="ECO:0000256" key="10">
    <source>
        <dbReference type="RuleBase" id="RU003514"/>
    </source>
</evidence>
<evidence type="ECO:0000256" key="7">
    <source>
        <dbReference type="ARBA" id="ARBA00022723"/>
    </source>
</evidence>
<name>A0A5B8MT84_9CHLO</name>